<accession>A0AA39JWH9</accession>
<evidence type="ECO:0000313" key="3">
    <source>
        <dbReference type="Proteomes" id="UP001175226"/>
    </source>
</evidence>
<dbReference type="AlphaFoldDB" id="A0AA39JWH9"/>
<evidence type="ECO:0000256" key="1">
    <source>
        <dbReference type="SAM" id="MobiDB-lite"/>
    </source>
</evidence>
<dbReference type="Proteomes" id="UP001175226">
    <property type="component" value="Unassembled WGS sequence"/>
</dbReference>
<proteinExistence type="predicted"/>
<reference evidence="2" key="1">
    <citation type="submission" date="2023-06" db="EMBL/GenBank/DDBJ databases">
        <authorList>
            <consortium name="Lawrence Berkeley National Laboratory"/>
            <person name="Ahrendt S."/>
            <person name="Sahu N."/>
            <person name="Indic B."/>
            <person name="Wong-Bajracharya J."/>
            <person name="Merenyi Z."/>
            <person name="Ke H.-M."/>
            <person name="Monk M."/>
            <person name="Kocsube S."/>
            <person name="Drula E."/>
            <person name="Lipzen A."/>
            <person name="Balint B."/>
            <person name="Henrissat B."/>
            <person name="Andreopoulos B."/>
            <person name="Martin F.M."/>
            <person name="Harder C.B."/>
            <person name="Rigling D."/>
            <person name="Ford K.L."/>
            <person name="Foster G.D."/>
            <person name="Pangilinan J."/>
            <person name="Papanicolaou A."/>
            <person name="Barry K."/>
            <person name="LaButti K."/>
            <person name="Viragh M."/>
            <person name="Koriabine M."/>
            <person name="Yan M."/>
            <person name="Riley R."/>
            <person name="Champramary S."/>
            <person name="Plett K.L."/>
            <person name="Tsai I.J."/>
            <person name="Slot J."/>
            <person name="Sipos G."/>
            <person name="Plett J."/>
            <person name="Nagy L.G."/>
            <person name="Grigoriev I.V."/>
        </authorList>
    </citation>
    <scope>NUCLEOTIDE SEQUENCE</scope>
    <source>
        <strain evidence="2">FPL87.14</strain>
    </source>
</reference>
<evidence type="ECO:0000313" key="2">
    <source>
        <dbReference type="EMBL" id="KAK0449907.1"/>
    </source>
</evidence>
<protein>
    <submittedName>
        <fullName evidence="2">Uncharacterized protein</fullName>
    </submittedName>
</protein>
<feature type="region of interest" description="Disordered" evidence="1">
    <location>
        <begin position="59"/>
        <end position="88"/>
    </location>
</feature>
<feature type="compositionally biased region" description="Polar residues" evidence="1">
    <location>
        <begin position="1"/>
        <end position="29"/>
    </location>
</feature>
<keyword evidence="3" id="KW-1185">Reference proteome</keyword>
<sequence length="169" mass="18414">MHGRPSTSMPPSKWNKSSRFTTSTPAQAVSNSASSSKLSDQPTSTFYSCISIPVEGAIPIEDEPTQDSRTPLPEPSSEQKLAPRKSKTDALAAMKDREILYSVDRVAHTHPRSRKLDTLRVSRVVQHGGGNLHGFPCLLPLLHLLAFAASNIIAPGPVFRRLTNCKLES</sequence>
<dbReference type="EMBL" id="JAUEPT010000007">
    <property type="protein sequence ID" value="KAK0449907.1"/>
    <property type="molecule type" value="Genomic_DNA"/>
</dbReference>
<name>A0AA39JWH9_9AGAR</name>
<gene>
    <name evidence="2" type="ORF">EV421DRAFT_1989722</name>
</gene>
<organism evidence="2 3">
    <name type="scientific">Armillaria borealis</name>
    <dbReference type="NCBI Taxonomy" id="47425"/>
    <lineage>
        <taxon>Eukaryota</taxon>
        <taxon>Fungi</taxon>
        <taxon>Dikarya</taxon>
        <taxon>Basidiomycota</taxon>
        <taxon>Agaricomycotina</taxon>
        <taxon>Agaricomycetes</taxon>
        <taxon>Agaricomycetidae</taxon>
        <taxon>Agaricales</taxon>
        <taxon>Marasmiineae</taxon>
        <taxon>Physalacriaceae</taxon>
        <taxon>Armillaria</taxon>
    </lineage>
</organism>
<feature type="region of interest" description="Disordered" evidence="1">
    <location>
        <begin position="1"/>
        <end position="43"/>
    </location>
</feature>
<feature type="compositionally biased region" description="Low complexity" evidence="1">
    <location>
        <begin position="30"/>
        <end position="39"/>
    </location>
</feature>
<comment type="caution">
    <text evidence="2">The sequence shown here is derived from an EMBL/GenBank/DDBJ whole genome shotgun (WGS) entry which is preliminary data.</text>
</comment>